<keyword evidence="1" id="KW-0732">Signal</keyword>
<reference evidence="3" key="1">
    <citation type="submission" date="2016-10" db="EMBL/GenBank/DDBJ databases">
        <authorList>
            <person name="Varghese N."/>
            <person name="Submissions S."/>
        </authorList>
    </citation>
    <scope>NUCLEOTIDE SEQUENCE [LARGE SCALE GENOMIC DNA]</scope>
    <source>
        <strain evidence="3">DSM 100420</strain>
    </source>
</reference>
<dbReference type="EMBL" id="FNPX01000003">
    <property type="protein sequence ID" value="SDY78240.1"/>
    <property type="molecule type" value="Genomic_DNA"/>
</dbReference>
<sequence>MAGVLRMVLALSVVAGLAACETAKGFVRDSENVGRVVAKELND</sequence>
<dbReference type="Proteomes" id="UP000198914">
    <property type="component" value="Unassembled WGS sequence"/>
</dbReference>
<evidence type="ECO:0000313" key="2">
    <source>
        <dbReference type="EMBL" id="SDY78240.1"/>
    </source>
</evidence>
<dbReference type="AlphaFoldDB" id="A0A1H3MP16"/>
<protein>
    <recommendedName>
        <fullName evidence="4">Entericidin EcnA/B family protein</fullName>
    </recommendedName>
</protein>
<name>A0A1H3MP16_9RHOB</name>
<evidence type="ECO:0000313" key="3">
    <source>
        <dbReference type="Proteomes" id="UP000198914"/>
    </source>
</evidence>
<keyword evidence="3" id="KW-1185">Reference proteome</keyword>
<feature type="signal peptide" evidence="1">
    <location>
        <begin position="1"/>
        <end position="18"/>
    </location>
</feature>
<evidence type="ECO:0000256" key="1">
    <source>
        <dbReference type="SAM" id="SignalP"/>
    </source>
</evidence>
<feature type="chain" id="PRO_5011444855" description="Entericidin EcnA/B family protein" evidence="1">
    <location>
        <begin position="19"/>
        <end position="43"/>
    </location>
</feature>
<organism evidence="2 3">
    <name type="scientific">Jannaschia faecimaris</name>
    <dbReference type="NCBI Taxonomy" id="1244108"/>
    <lineage>
        <taxon>Bacteria</taxon>
        <taxon>Pseudomonadati</taxon>
        <taxon>Pseudomonadota</taxon>
        <taxon>Alphaproteobacteria</taxon>
        <taxon>Rhodobacterales</taxon>
        <taxon>Roseobacteraceae</taxon>
        <taxon>Jannaschia</taxon>
    </lineage>
</organism>
<dbReference type="RefSeq" id="WP_244504546.1">
    <property type="nucleotide sequence ID" value="NZ_FNPX01000003.1"/>
</dbReference>
<proteinExistence type="predicted"/>
<dbReference type="PROSITE" id="PS51257">
    <property type="entry name" value="PROKAR_LIPOPROTEIN"/>
    <property type="match status" value="1"/>
</dbReference>
<gene>
    <name evidence="2" type="ORF">SAMN05444004_103126</name>
</gene>
<dbReference type="STRING" id="1244108.SAMN05444004_103126"/>
<evidence type="ECO:0008006" key="4">
    <source>
        <dbReference type="Google" id="ProtNLM"/>
    </source>
</evidence>
<accession>A0A1H3MP16</accession>